<dbReference type="SUPFAM" id="SSF52440">
    <property type="entry name" value="PreATP-grasp domain"/>
    <property type="match status" value="1"/>
</dbReference>
<dbReference type="GO" id="GO:0046872">
    <property type="term" value="F:metal ion binding"/>
    <property type="evidence" value="ECO:0007669"/>
    <property type="project" value="InterPro"/>
</dbReference>
<dbReference type="Gene3D" id="3.30.470.20">
    <property type="entry name" value="ATP-grasp fold, B domain"/>
    <property type="match status" value="1"/>
</dbReference>
<gene>
    <name evidence="6" type="ordered locus">Amico_0188</name>
</gene>
<dbReference type="SUPFAM" id="SSF56059">
    <property type="entry name" value="Glutathione synthetase ATP-binding domain-like"/>
    <property type="match status" value="1"/>
</dbReference>
<evidence type="ECO:0000259" key="5">
    <source>
        <dbReference type="PROSITE" id="PS50975"/>
    </source>
</evidence>
<dbReference type="PANTHER" id="PTHR23132:SF23">
    <property type="entry name" value="D-ALANINE--D-ALANINE LIGASE B"/>
    <property type="match status" value="1"/>
</dbReference>
<dbReference type="AlphaFoldDB" id="D5ECQ3"/>
<proteinExistence type="inferred from homology"/>
<dbReference type="OrthoDB" id="9813261at2"/>
<dbReference type="GO" id="GO:0008716">
    <property type="term" value="F:D-alanine-D-alanine ligase activity"/>
    <property type="evidence" value="ECO:0007669"/>
    <property type="project" value="UniProtKB-EC"/>
</dbReference>
<dbReference type="PROSITE" id="PS50975">
    <property type="entry name" value="ATP_GRASP"/>
    <property type="match status" value="1"/>
</dbReference>
<keyword evidence="4" id="KW-0547">Nucleotide-binding</keyword>
<dbReference type="KEGG" id="aco:Amico_0188"/>
<dbReference type="InterPro" id="IPR011095">
    <property type="entry name" value="Dala_Dala_lig_C"/>
</dbReference>
<dbReference type="GO" id="GO:0071555">
    <property type="term" value="P:cell wall organization"/>
    <property type="evidence" value="ECO:0007669"/>
    <property type="project" value="UniProtKB-KW"/>
</dbReference>
<evidence type="ECO:0000256" key="4">
    <source>
        <dbReference type="PROSITE-ProRule" id="PRU00409"/>
    </source>
</evidence>
<protein>
    <submittedName>
        <fullName evidence="6">D-alanine--D-alanine ligase</fullName>
        <ecNumber evidence="6">6.3.2.4</ecNumber>
    </submittedName>
</protein>
<dbReference type="eggNOG" id="COG1181">
    <property type="taxonomic scope" value="Bacteria"/>
</dbReference>
<evidence type="ECO:0000256" key="1">
    <source>
        <dbReference type="ARBA" id="ARBA00010871"/>
    </source>
</evidence>
<comment type="similarity">
    <text evidence="1">Belongs to the D-alanine--D-alanine ligase family.</text>
</comment>
<dbReference type="EMBL" id="CP001997">
    <property type="protein sequence ID" value="ADE56335.1"/>
    <property type="molecule type" value="Genomic_DNA"/>
</dbReference>
<dbReference type="Gene3D" id="3.30.1490.20">
    <property type="entry name" value="ATP-grasp fold, A domain"/>
    <property type="match status" value="1"/>
</dbReference>
<dbReference type="EC" id="6.3.2.4" evidence="6"/>
<name>D5ECQ3_AMICL</name>
<organism evidence="6 7">
    <name type="scientific">Aminobacterium colombiense (strain DSM 12261 / ALA-1)</name>
    <dbReference type="NCBI Taxonomy" id="572547"/>
    <lineage>
        <taxon>Bacteria</taxon>
        <taxon>Thermotogati</taxon>
        <taxon>Synergistota</taxon>
        <taxon>Synergistia</taxon>
        <taxon>Synergistales</taxon>
        <taxon>Aminobacteriaceae</taxon>
        <taxon>Aminobacterium</taxon>
    </lineage>
</organism>
<dbReference type="InterPro" id="IPR011761">
    <property type="entry name" value="ATP-grasp"/>
</dbReference>
<keyword evidence="7" id="KW-1185">Reference proteome</keyword>
<keyword evidence="4" id="KW-0067">ATP-binding</keyword>
<dbReference type="PANTHER" id="PTHR23132">
    <property type="entry name" value="D-ALANINE--D-ALANINE LIGASE"/>
    <property type="match status" value="1"/>
</dbReference>
<dbReference type="GO" id="GO:0005524">
    <property type="term" value="F:ATP binding"/>
    <property type="evidence" value="ECO:0007669"/>
    <property type="project" value="UniProtKB-UniRule"/>
</dbReference>
<dbReference type="RefSeq" id="WP_013047601.1">
    <property type="nucleotide sequence ID" value="NC_014011.1"/>
</dbReference>
<dbReference type="InterPro" id="IPR016185">
    <property type="entry name" value="PreATP-grasp_dom_sf"/>
</dbReference>
<dbReference type="Pfam" id="PF07478">
    <property type="entry name" value="Dala_Dala_lig_C"/>
    <property type="match status" value="1"/>
</dbReference>
<keyword evidence="3" id="KW-0961">Cell wall biogenesis/degradation</keyword>
<evidence type="ECO:0000313" key="6">
    <source>
        <dbReference type="EMBL" id="ADE56335.1"/>
    </source>
</evidence>
<dbReference type="STRING" id="572547.Amico_0188"/>
<dbReference type="Proteomes" id="UP000002366">
    <property type="component" value="Chromosome"/>
</dbReference>
<evidence type="ECO:0000256" key="2">
    <source>
        <dbReference type="ARBA" id="ARBA00022598"/>
    </source>
</evidence>
<evidence type="ECO:0000313" key="7">
    <source>
        <dbReference type="Proteomes" id="UP000002366"/>
    </source>
</evidence>
<dbReference type="HOGENOM" id="CLU_039268_2_1_0"/>
<reference evidence="6 7" key="1">
    <citation type="journal article" date="2010" name="Stand. Genomic Sci.">
        <title>Complete genome sequence of Aminobacterium colombiense type strain (ALA-1).</title>
        <authorList>
            <person name="Chertkov O."/>
            <person name="Sikorski J."/>
            <person name="Brambilla E."/>
            <person name="Lapidus A."/>
            <person name="Copeland A."/>
            <person name="Glavina Del Rio T."/>
            <person name="Nolan M."/>
            <person name="Lucas S."/>
            <person name="Tice H."/>
            <person name="Cheng J.F."/>
            <person name="Han C."/>
            <person name="Detter J.C."/>
            <person name="Bruce D."/>
            <person name="Tapia R."/>
            <person name="Goodwin L."/>
            <person name="Pitluck S."/>
            <person name="Liolios K."/>
            <person name="Ivanova N."/>
            <person name="Mavromatis K."/>
            <person name="Ovchinnikova G."/>
            <person name="Pati A."/>
            <person name="Chen A."/>
            <person name="Palaniappan K."/>
            <person name="Land M."/>
            <person name="Hauser L."/>
            <person name="Chang Y.J."/>
            <person name="Jeffries C.D."/>
            <person name="Spring S."/>
            <person name="Rohde M."/>
            <person name="Goker M."/>
            <person name="Bristow J."/>
            <person name="Eisen J.A."/>
            <person name="Markowitz V."/>
            <person name="Hugenholtz P."/>
            <person name="Kyrpides N.C."/>
            <person name="Klenk H.P."/>
        </authorList>
    </citation>
    <scope>NUCLEOTIDE SEQUENCE [LARGE SCALE GENOMIC DNA]</scope>
    <source>
        <strain evidence="7">DSM 12261 / ALA-1</strain>
    </source>
</reference>
<evidence type="ECO:0000256" key="3">
    <source>
        <dbReference type="ARBA" id="ARBA00023316"/>
    </source>
</evidence>
<dbReference type="InterPro" id="IPR013815">
    <property type="entry name" value="ATP_grasp_subdomain_1"/>
</dbReference>
<keyword evidence="2 6" id="KW-0436">Ligase</keyword>
<sequence length="367" mass="41517">MERRHEEERENPLPLKKRKKEVQVIGITYNLRKDAQADEPDDIYEEYDCLETVEALSNEIASLGFQVFLFEQNELLLQKLDSIAPDFVLNIAEGLGNYRGRESQVPCILESLNIPFSGSDSASLAIALDKVLTSHVLRASNIPAPKNYVAKLPQDTTEKKVIFNTCQKYIIKPRWEGSSKGIFLDSIADTPEKVKTCIKRIWERYNQPAIVEEFLPGIEITAGVAGNTQPKCIGMMSITPVTENSSFLYSLEEKRNYLERIRYSGPDSMSPQLRKKIGDLAVRAFKALELRDIARIDFRLDDKGQPRVIDINPLPGLSPAYSDLPILYRLSGGEYSELIQTILREAFSRYGLCAPCLNKPELVREKA</sequence>
<feature type="domain" description="ATP-grasp" evidence="5">
    <location>
        <begin position="134"/>
        <end position="344"/>
    </location>
</feature>
<accession>D5ECQ3</accession>